<gene>
    <name evidence="2" type="ORF">S06H3_16303</name>
</gene>
<organism evidence="2">
    <name type="scientific">marine sediment metagenome</name>
    <dbReference type="NCBI Taxonomy" id="412755"/>
    <lineage>
        <taxon>unclassified sequences</taxon>
        <taxon>metagenomes</taxon>
        <taxon>ecological metagenomes</taxon>
    </lineage>
</organism>
<evidence type="ECO:0000259" key="1">
    <source>
        <dbReference type="Pfam" id="PF18564"/>
    </source>
</evidence>
<dbReference type="Pfam" id="PF18564">
    <property type="entry name" value="Glyco_hydro_5_C"/>
    <property type="match status" value="1"/>
</dbReference>
<comment type="caution">
    <text evidence="2">The sequence shown here is derived from an EMBL/GenBank/DDBJ whole genome shotgun (WGS) entry which is preliminary data.</text>
</comment>
<dbReference type="Gene3D" id="2.60.40.1180">
    <property type="entry name" value="Golgi alpha-mannosidase II"/>
    <property type="match status" value="1"/>
</dbReference>
<accession>X1MD21</accession>
<dbReference type="InterPro" id="IPR013780">
    <property type="entry name" value="Glyco_hydro_b"/>
</dbReference>
<evidence type="ECO:0000313" key="2">
    <source>
        <dbReference type="EMBL" id="GAI15961.1"/>
    </source>
</evidence>
<dbReference type="AlphaFoldDB" id="X1MD21"/>
<name>X1MD21_9ZZZZ</name>
<dbReference type="InterPro" id="IPR041036">
    <property type="entry name" value="GH5_C"/>
</dbReference>
<protein>
    <recommendedName>
        <fullName evidence="1">Glycoside hydrolase family 5 C-terminal domain-containing protein</fullName>
    </recommendedName>
</protein>
<proteinExistence type="predicted"/>
<feature type="domain" description="Glycoside hydrolase family 5 C-terminal" evidence="1">
    <location>
        <begin position="1"/>
        <end position="60"/>
    </location>
</feature>
<feature type="non-terminal residue" evidence="2">
    <location>
        <position position="1"/>
    </location>
</feature>
<dbReference type="EMBL" id="BARV01008058">
    <property type="protein sequence ID" value="GAI15961.1"/>
    <property type="molecule type" value="Genomic_DNA"/>
</dbReference>
<reference evidence="2" key="1">
    <citation type="journal article" date="2014" name="Front. Microbiol.">
        <title>High frequency of phylogenetically diverse reductive dehalogenase-homologous genes in deep subseafloor sedimentary metagenomes.</title>
        <authorList>
            <person name="Kawai M."/>
            <person name="Futagami T."/>
            <person name="Toyoda A."/>
            <person name="Takaki Y."/>
            <person name="Nishi S."/>
            <person name="Hori S."/>
            <person name="Arai W."/>
            <person name="Tsubouchi T."/>
            <person name="Morono Y."/>
            <person name="Uchiyama I."/>
            <person name="Ito T."/>
            <person name="Fujiyama A."/>
            <person name="Inagaki F."/>
            <person name="Takami H."/>
        </authorList>
    </citation>
    <scope>NUCLEOTIDE SEQUENCE</scope>
    <source>
        <strain evidence="2">Expedition CK06-06</strain>
    </source>
</reference>
<sequence length="64" mass="7341">FSFDFDGNPSINAPSILYIPKIQYPKGFEIIISEGEIEKREDEQLVYIKSKTEGIHTIKIIKKA</sequence>